<organism evidence="2 3">
    <name type="scientific">Corynebacterium simulans</name>
    <dbReference type="NCBI Taxonomy" id="146827"/>
    <lineage>
        <taxon>Bacteria</taxon>
        <taxon>Bacillati</taxon>
        <taxon>Actinomycetota</taxon>
        <taxon>Actinomycetes</taxon>
        <taxon>Mycobacteriales</taxon>
        <taxon>Corynebacteriaceae</taxon>
        <taxon>Corynebacterium</taxon>
    </lineage>
</organism>
<dbReference type="Proteomes" id="UP000070339">
    <property type="component" value="Unassembled WGS sequence"/>
</dbReference>
<protein>
    <recommendedName>
        <fullName evidence="4">Secreted protein</fullName>
    </recommendedName>
</protein>
<evidence type="ECO:0000313" key="2">
    <source>
        <dbReference type="EMBL" id="KXU18692.1"/>
    </source>
</evidence>
<evidence type="ECO:0000313" key="3">
    <source>
        <dbReference type="Proteomes" id="UP000070339"/>
    </source>
</evidence>
<evidence type="ECO:0008006" key="4">
    <source>
        <dbReference type="Google" id="ProtNLM"/>
    </source>
</evidence>
<evidence type="ECO:0000256" key="1">
    <source>
        <dbReference type="SAM" id="SignalP"/>
    </source>
</evidence>
<accession>A0ABR5VB45</accession>
<dbReference type="RefSeq" id="WP_235591007.1">
    <property type="nucleotide sequence ID" value="NZ_LTEB01000017.1"/>
</dbReference>
<proteinExistence type="predicted"/>
<feature type="signal peptide" evidence="1">
    <location>
        <begin position="1"/>
        <end position="25"/>
    </location>
</feature>
<keyword evidence="1" id="KW-0732">Signal</keyword>
<keyword evidence="3" id="KW-1185">Reference proteome</keyword>
<name>A0ABR5VB45_9CORY</name>
<sequence length="117" mass="12371">MRSRSLSLGFSAFLSATLLSGTAQAYGEVEQEPRSCHEAVVAAGMEDYFSAAETENLTVAECAERIAEGKPSKTPEERPAFGQIGMLFGGIASVIGLGVDAWTSVDWADILLRLGSL</sequence>
<reference evidence="2 3" key="1">
    <citation type="journal article" date="2016" name="Int. J. Syst. Evol. Microbiol.">
        <title>Resolving the Complexity of Human Skin Metagenomes Using Single-Molecule Sequencing.</title>
        <authorList>
            <consortium name="NISC Comparative Sequencing Program"/>
            <person name="Tsai Y.C."/>
            <person name="Conlan S."/>
            <person name="Deming C."/>
            <person name="Segre J.A."/>
            <person name="Kong H.H."/>
            <person name="Korlach J."/>
            <person name="Oh J."/>
        </authorList>
    </citation>
    <scope>NUCLEOTIDE SEQUENCE [LARGE SCALE GENOMIC DNA]</scope>
    <source>
        <strain evidence="2 3">1B08</strain>
    </source>
</reference>
<comment type="caution">
    <text evidence="2">The sequence shown here is derived from an EMBL/GenBank/DDBJ whole genome shotgun (WGS) entry which is preliminary data.</text>
</comment>
<feature type="chain" id="PRO_5045714182" description="Secreted protein" evidence="1">
    <location>
        <begin position="26"/>
        <end position="117"/>
    </location>
</feature>
<gene>
    <name evidence="2" type="ORF">WM41_0656</name>
</gene>
<dbReference type="EMBL" id="LTEB01000017">
    <property type="protein sequence ID" value="KXU18692.1"/>
    <property type="molecule type" value="Genomic_DNA"/>
</dbReference>